<comment type="caution">
    <text evidence="6">The sequence shown here is derived from an EMBL/GenBank/DDBJ whole genome shotgun (WGS) entry which is preliminary data.</text>
</comment>
<evidence type="ECO:0000256" key="1">
    <source>
        <dbReference type="ARBA" id="ARBA00006068"/>
    </source>
</evidence>
<dbReference type="NCBIfam" id="TIGR00350">
    <property type="entry name" value="lytR_cpsA_psr"/>
    <property type="match status" value="1"/>
</dbReference>
<dbReference type="Pfam" id="PF03816">
    <property type="entry name" value="LytR_cpsA_psr"/>
    <property type="match status" value="1"/>
</dbReference>
<organism evidence="6 7">
    <name type="scientific">Compostibacillus humi</name>
    <dbReference type="NCBI Taxonomy" id="1245525"/>
    <lineage>
        <taxon>Bacteria</taxon>
        <taxon>Bacillati</taxon>
        <taxon>Bacillota</taxon>
        <taxon>Bacilli</taxon>
        <taxon>Bacillales</taxon>
        <taxon>Bacillaceae</taxon>
        <taxon>Compostibacillus</taxon>
    </lineage>
</organism>
<gene>
    <name evidence="6" type="primary">yvhJ</name>
    <name evidence="6" type="ORF">GCM10010978_21670</name>
</gene>
<proteinExistence type="inferred from homology"/>
<name>A0A8J2TTC4_9BACI</name>
<dbReference type="AlphaFoldDB" id="A0A8J2TTC4"/>
<keyword evidence="2" id="KW-0812">Transmembrane</keyword>
<dbReference type="EMBL" id="BMEV01000040">
    <property type="protein sequence ID" value="GFZ80194.1"/>
    <property type="molecule type" value="Genomic_DNA"/>
</dbReference>
<dbReference type="InterPro" id="IPR004474">
    <property type="entry name" value="LytR_CpsA_psr"/>
</dbReference>
<evidence type="ECO:0000256" key="4">
    <source>
        <dbReference type="ARBA" id="ARBA00022989"/>
    </source>
</evidence>
<dbReference type="PANTHER" id="PTHR33392:SF10">
    <property type="entry name" value="POLYISOPRENYL-TEICHOIC ACID--PEPTIDOGLYCAN TEICHOIC ACID TRANSFERASE TAGV"/>
    <property type="match status" value="1"/>
</dbReference>
<keyword evidence="7" id="KW-1185">Reference proteome</keyword>
<protein>
    <submittedName>
        <fullName evidence="6">Putative transcriptional regulator YvhJ</fullName>
    </submittedName>
</protein>
<dbReference type="GO" id="GO:0071555">
    <property type="term" value="P:cell wall organization"/>
    <property type="evidence" value="ECO:0007669"/>
    <property type="project" value="UniProtKB-KW"/>
</dbReference>
<evidence type="ECO:0000259" key="5">
    <source>
        <dbReference type="Pfam" id="PF03816"/>
    </source>
</evidence>
<evidence type="ECO:0000313" key="6">
    <source>
        <dbReference type="EMBL" id="GFZ80194.1"/>
    </source>
</evidence>
<reference evidence="6" key="2">
    <citation type="submission" date="2020-09" db="EMBL/GenBank/DDBJ databases">
        <authorList>
            <person name="Sun Q."/>
            <person name="Zhou Y."/>
        </authorList>
    </citation>
    <scope>NUCLEOTIDE SEQUENCE</scope>
    <source>
        <strain evidence="6">CGMCC 1.12360</strain>
    </source>
</reference>
<evidence type="ECO:0000313" key="7">
    <source>
        <dbReference type="Proteomes" id="UP000602050"/>
    </source>
</evidence>
<dbReference type="RefSeq" id="WP_188392427.1">
    <property type="nucleotide sequence ID" value="NZ_BMEV01000040.1"/>
</dbReference>
<feature type="domain" description="Cell envelope-related transcriptional attenuator" evidence="5">
    <location>
        <begin position="88"/>
        <end position="238"/>
    </location>
</feature>
<sequence>MNRKHIRKRRKRRRLRRTFYVVLLLFLLLIGFGGYQFIQALQAASDTYDDLGRDKSDLRDAEVSITKDPVSILLMGVEDYTTNGENGRTDTLMVATFNPNDERLKLLSIPRDTMVDFAGMDRRDKINHAHVYGGKRMTIETVEQFLDIPIDYYATVNFEAFKNIVDVLGGITVDVPFDFQQNSDDRVAEKLQFYEGEMELDGRYALAYARMRMEDPRGDIGRNERQQQVIEAIIDKALSPATITKIDDLAIEVGKNVETNMSIREGLAFVKNYSDFRTSNIDKLTLETYPETINGVSYQIVDQISLYEVQKELKVHLELIDPPTQTAETESDSGSTY</sequence>
<reference evidence="6" key="1">
    <citation type="journal article" date="2014" name="Int. J. Syst. Evol. Microbiol.">
        <title>Complete genome sequence of Corynebacterium casei LMG S-19264T (=DSM 44701T), isolated from a smear-ripened cheese.</title>
        <authorList>
            <consortium name="US DOE Joint Genome Institute (JGI-PGF)"/>
            <person name="Walter F."/>
            <person name="Albersmeier A."/>
            <person name="Kalinowski J."/>
            <person name="Ruckert C."/>
        </authorList>
    </citation>
    <scope>NUCLEOTIDE SEQUENCE</scope>
    <source>
        <strain evidence="6">CGMCC 1.12360</strain>
    </source>
</reference>
<evidence type="ECO:0000256" key="3">
    <source>
        <dbReference type="ARBA" id="ARBA00022968"/>
    </source>
</evidence>
<dbReference type="Gene3D" id="3.40.630.190">
    <property type="entry name" value="LCP protein"/>
    <property type="match status" value="1"/>
</dbReference>
<dbReference type="InterPro" id="IPR050922">
    <property type="entry name" value="LytR/CpsA/Psr_CW_biosynth"/>
</dbReference>
<dbReference type="Proteomes" id="UP000602050">
    <property type="component" value="Unassembled WGS sequence"/>
</dbReference>
<comment type="similarity">
    <text evidence="1">Belongs to the LytR/CpsA/Psr (LCP) family.</text>
</comment>
<keyword evidence="4" id="KW-0472">Membrane</keyword>
<dbReference type="PANTHER" id="PTHR33392">
    <property type="entry name" value="POLYISOPRENYL-TEICHOIC ACID--PEPTIDOGLYCAN TEICHOIC ACID TRANSFERASE TAGU"/>
    <property type="match status" value="1"/>
</dbReference>
<evidence type="ECO:0000256" key="2">
    <source>
        <dbReference type="ARBA" id="ARBA00022692"/>
    </source>
</evidence>
<keyword evidence="4" id="KW-1133">Transmembrane helix</keyword>
<accession>A0A8J2TTC4</accession>
<keyword evidence="3" id="KW-0735">Signal-anchor</keyword>